<reference evidence="1 2" key="1">
    <citation type="submission" date="2017-05" db="EMBL/GenBank/DDBJ databases">
        <authorList>
            <person name="Varghese N."/>
            <person name="Submissions S."/>
        </authorList>
    </citation>
    <scope>NUCLEOTIDE SEQUENCE [LARGE SCALE GENOMIC DNA]</scope>
    <source>
        <strain evidence="1 2">DSM 27040</strain>
    </source>
</reference>
<proteinExistence type="predicted"/>
<name>A0A521EZJ9_SACCC</name>
<accession>A0A521EZJ9</accession>
<dbReference type="EMBL" id="FXTB01000012">
    <property type="protein sequence ID" value="SMO89246.1"/>
    <property type="molecule type" value="Genomic_DNA"/>
</dbReference>
<sequence length="74" mass="8807">MVERLYPGKKEYDYNKLYGILYACPTNNRIENCPLSEVSHLSFKEKLIWFDGLDTEKKDCILVHHVECSQKKRK</sequence>
<evidence type="ECO:0000313" key="2">
    <source>
        <dbReference type="Proteomes" id="UP000319040"/>
    </source>
</evidence>
<keyword evidence="2" id="KW-1185">Reference proteome</keyword>
<dbReference type="AlphaFoldDB" id="A0A521EZJ9"/>
<gene>
    <name evidence="1" type="ORF">SAMN06265379_11235</name>
</gene>
<organism evidence="1 2">
    <name type="scientific">Saccharicrinis carchari</name>
    <dbReference type="NCBI Taxonomy" id="1168039"/>
    <lineage>
        <taxon>Bacteria</taxon>
        <taxon>Pseudomonadati</taxon>
        <taxon>Bacteroidota</taxon>
        <taxon>Bacteroidia</taxon>
        <taxon>Marinilabiliales</taxon>
        <taxon>Marinilabiliaceae</taxon>
        <taxon>Saccharicrinis</taxon>
    </lineage>
</organism>
<dbReference type="Proteomes" id="UP000319040">
    <property type="component" value="Unassembled WGS sequence"/>
</dbReference>
<protein>
    <submittedName>
        <fullName evidence="1">Uncharacterized protein</fullName>
    </submittedName>
</protein>
<evidence type="ECO:0000313" key="1">
    <source>
        <dbReference type="EMBL" id="SMO89246.1"/>
    </source>
</evidence>